<proteinExistence type="predicted"/>
<evidence type="ECO:0000256" key="1">
    <source>
        <dbReference type="SAM" id="MobiDB-lite"/>
    </source>
</evidence>
<reference evidence="2" key="1">
    <citation type="submission" date="2020-05" db="EMBL/GenBank/DDBJ databases">
        <authorList>
            <person name="Chiriac C."/>
            <person name="Salcher M."/>
            <person name="Ghai R."/>
            <person name="Kavagutti S V."/>
        </authorList>
    </citation>
    <scope>NUCLEOTIDE SEQUENCE</scope>
</reference>
<dbReference type="AlphaFoldDB" id="A0A6J6GAY8"/>
<feature type="region of interest" description="Disordered" evidence="1">
    <location>
        <begin position="90"/>
        <end position="118"/>
    </location>
</feature>
<feature type="region of interest" description="Disordered" evidence="1">
    <location>
        <begin position="397"/>
        <end position="418"/>
    </location>
</feature>
<gene>
    <name evidence="2" type="ORF">UFOPK1493_04102</name>
</gene>
<sequence>MPDPLLGRPRWARLVPHDDTATDPSAGFDLVSLTPGPAGSVSLSLGTLSIDFDPAQDGRVNQVVVEVWDEDTERALLRLIGPDVLRLDRGRPGLRRSVPPDEQALDPEAPQPAAPLGVTDASPDLYRLALTIDRADSPGLFADERAALWLQAGVLAHRTGVDDRVPRLAPTLAAAIRRLARRPAVEPLLLDPAAARVLLEVCADARQLFPERLAELGRIRDRALAASERVSDDDAGFDDHPDVGAASSLLAPDSLPLLAAPSHLEITTGSADECVVVLHGWGLRAHGWWVRAFRASDRLPIGVAPVRFEDGVAVGTLLVAPRHWSDLWVDVVDDAGSPRPSVRAAHLRAAVAAGQRAAAAQRRGDLGEAGLEWGTCAVHHAAAGDDDRSRAAQALEGGPAIGSQPGRRSGTATSPAPDAVQLVGDHLRLV</sequence>
<accession>A0A6J6GAY8</accession>
<name>A0A6J6GAY8_9ZZZZ</name>
<evidence type="ECO:0000313" key="2">
    <source>
        <dbReference type="EMBL" id="CAB4597630.1"/>
    </source>
</evidence>
<organism evidence="2">
    <name type="scientific">freshwater metagenome</name>
    <dbReference type="NCBI Taxonomy" id="449393"/>
    <lineage>
        <taxon>unclassified sequences</taxon>
        <taxon>metagenomes</taxon>
        <taxon>ecological metagenomes</taxon>
    </lineage>
</organism>
<protein>
    <submittedName>
        <fullName evidence="2">Unannotated protein</fullName>
    </submittedName>
</protein>
<dbReference type="EMBL" id="CAEZSR010000285">
    <property type="protein sequence ID" value="CAB4597630.1"/>
    <property type="molecule type" value="Genomic_DNA"/>
</dbReference>